<protein>
    <submittedName>
        <fullName evidence="9">Na+/H+ antiporter subunit E</fullName>
    </submittedName>
</protein>
<dbReference type="AlphaFoldDB" id="A0A927C972"/>
<evidence type="ECO:0000256" key="3">
    <source>
        <dbReference type="ARBA" id="ARBA00022449"/>
    </source>
</evidence>
<comment type="subcellular location">
    <subcellularLocation>
        <location evidence="1">Cell membrane</location>
        <topology evidence="1">Multi-pass membrane protein</topology>
    </subcellularLocation>
</comment>
<proteinExistence type="inferred from homology"/>
<dbReference type="GO" id="GO:0015297">
    <property type="term" value="F:antiporter activity"/>
    <property type="evidence" value="ECO:0007669"/>
    <property type="project" value="UniProtKB-KW"/>
</dbReference>
<dbReference type="Proteomes" id="UP000639396">
    <property type="component" value="Unassembled WGS sequence"/>
</dbReference>
<dbReference type="PIRSF" id="PIRSF019239">
    <property type="entry name" value="MrpE"/>
    <property type="match status" value="1"/>
</dbReference>
<keyword evidence="3" id="KW-0813">Transport</keyword>
<gene>
    <name evidence="9" type="ORF">IDH45_10060</name>
</gene>
<keyword evidence="7 8" id="KW-0472">Membrane</keyword>
<evidence type="ECO:0000313" key="10">
    <source>
        <dbReference type="Proteomes" id="UP000639396"/>
    </source>
</evidence>
<dbReference type="GO" id="GO:0008324">
    <property type="term" value="F:monoatomic cation transmembrane transporter activity"/>
    <property type="evidence" value="ECO:0007669"/>
    <property type="project" value="InterPro"/>
</dbReference>
<name>A0A927C972_9BACL</name>
<evidence type="ECO:0000256" key="5">
    <source>
        <dbReference type="ARBA" id="ARBA00022692"/>
    </source>
</evidence>
<feature type="transmembrane region" description="Helical" evidence="8">
    <location>
        <begin position="28"/>
        <end position="45"/>
    </location>
</feature>
<evidence type="ECO:0000256" key="4">
    <source>
        <dbReference type="ARBA" id="ARBA00022475"/>
    </source>
</evidence>
<evidence type="ECO:0000256" key="8">
    <source>
        <dbReference type="SAM" id="Phobius"/>
    </source>
</evidence>
<keyword evidence="6 8" id="KW-1133">Transmembrane helix</keyword>
<evidence type="ECO:0000313" key="9">
    <source>
        <dbReference type="EMBL" id="MBD2862327.1"/>
    </source>
</evidence>
<accession>A0A927C972</accession>
<comment type="similarity">
    <text evidence="2">Belongs to the CPA3 antiporters (TC 2.A.63) subunit E family.</text>
</comment>
<feature type="transmembrane region" description="Helical" evidence="8">
    <location>
        <begin position="57"/>
        <end position="80"/>
    </location>
</feature>
<keyword evidence="3" id="KW-0050">Antiport</keyword>
<evidence type="ECO:0000256" key="6">
    <source>
        <dbReference type="ARBA" id="ARBA00022989"/>
    </source>
</evidence>
<evidence type="ECO:0000256" key="2">
    <source>
        <dbReference type="ARBA" id="ARBA00006228"/>
    </source>
</evidence>
<dbReference type="PANTHER" id="PTHR34584">
    <property type="entry name" value="NA(+)/H(+) ANTIPORTER SUBUNIT E1"/>
    <property type="match status" value="1"/>
</dbReference>
<comment type="caution">
    <text evidence="9">The sequence shown here is derived from an EMBL/GenBank/DDBJ whole genome shotgun (WGS) entry which is preliminary data.</text>
</comment>
<reference evidence="9" key="1">
    <citation type="submission" date="2020-09" db="EMBL/GenBank/DDBJ databases">
        <title>A novel bacterium of genus Paenibacillus, isolated from South China Sea.</title>
        <authorList>
            <person name="Huang H."/>
            <person name="Mo K."/>
            <person name="Hu Y."/>
        </authorList>
    </citation>
    <scope>NUCLEOTIDE SEQUENCE</scope>
    <source>
        <strain evidence="9">IB182363</strain>
    </source>
</reference>
<dbReference type="Pfam" id="PF01899">
    <property type="entry name" value="MNHE"/>
    <property type="match status" value="1"/>
</dbReference>
<keyword evidence="5 8" id="KW-0812">Transmembrane</keyword>
<organism evidence="9 10">
    <name type="scientific">Paenibacillus oceani</name>
    <dbReference type="NCBI Taxonomy" id="2772510"/>
    <lineage>
        <taxon>Bacteria</taxon>
        <taxon>Bacillati</taxon>
        <taxon>Bacillota</taxon>
        <taxon>Bacilli</taxon>
        <taxon>Bacillales</taxon>
        <taxon>Paenibacillaceae</taxon>
        <taxon>Paenibacillus</taxon>
    </lineage>
</organism>
<dbReference type="PANTHER" id="PTHR34584:SF1">
    <property type="entry name" value="NA(+)_H(+) ANTIPORTER SUBUNIT E1"/>
    <property type="match status" value="1"/>
</dbReference>
<dbReference type="GO" id="GO:0005886">
    <property type="term" value="C:plasma membrane"/>
    <property type="evidence" value="ECO:0007669"/>
    <property type="project" value="UniProtKB-SubCell"/>
</dbReference>
<keyword evidence="4" id="KW-1003">Cell membrane</keyword>
<feature type="transmembrane region" description="Helical" evidence="8">
    <location>
        <begin position="5"/>
        <end position="22"/>
    </location>
</feature>
<dbReference type="EMBL" id="JACXJA010000010">
    <property type="protein sequence ID" value="MBD2862327.1"/>
    <property type="molecule type" value="Genomic_DNA"/>
</dbReference>
<evidence type="ECO:0000256" key="1">
    <source>
        <dbReference type="ARBA" id="ARBA00004651"/>
    </source>
</evidence>
<evidence type="ECO:0000256" key="7">
    <source>
        <dbReference type="ARBA" id="ARBA00023136"/>
    </source>
</evidence>
<dbReference type="RefSeq" id="WP_190927096.1">
    <property type="nucleotide sequence ID" value="NZ_JACXJA010000010.1"/>
</dbReference>
<dbReference type="InterPro" id="IPR002758">
    <property type="entry name" value="Cation_antiport_E"/>
</dbReference>
<keyword evidence="10" id="KW-1185">Reference proteome</keyword>
<sequence length="159" mass="18463">MALQLLLNLIIAFVWMFLFNDWSFQRLLVGYLLGVLLIGLLHRFWPHEFYMKRLWAIVKLLLLFVKELLISSFAVMVQIVKPRLSIRPGIFALKTELKSDWEITILSCLICLTPGTLTLDVSKDGQILYIHAMDIEDADELSKQIKETFEKAILEVTRP</sequence>